<protein>
    <recommendedName>
        <fullName evidence="6">HpcH/HpaI aldolase/citrate lyase domain-containing protein</fullName>
    </recommendedName>
</protein>
<dbReference type="GO" id="GO:0003824">
    <property type="term" value="F:catalytic activity"/>
    <property type="evidence" value="ECO:0007669"/>
    <property type="project" value="InterPro"/>
</dbReference>
<dbReference type="GO" id="GO:0006107">
    <property type="term" value="P:oxaloacetate metabolic process"/>
    <property type="evidence" value="ECO:0007669"/>
    <property type="project" value="TreeGrafter"/>
</dbReference>
<evidence type="ECO:0000256" key="4">
    <source>
        <dbReference type="PIRSR" id="PIRSR015582-1"/>
    </source>
</evidence>
<proteinExistence type="predicted"/>
<dbReference type="InterPro" id="IPR011206">
    <property type="entry name" value="Citrate_lyase_beta/mcl1/mcl2"/>
</dbReference>
<organism evidence="7 8">
    <name type="scientific">Paraburkholderia aromaticivorans</name>
    <dbReference type="NCBI Taxonomy" id="2026199"/>
    <lineage>
        <taxon>Bacteria</taxon>
        <taxon>Pseudomonadati</taxon>
        <taxon>Pseudomonadota</taxon>
        <taxon>Betaproteobacteria</taxon>
        <taxon>Burkholderiales</taxon>
        <taxon>Burkholderiaceae</taxon>
        <taxon>Paraburkholderia</taxon>
    </lineage>
</organism>
<dbReference type="SUPFAM" id="SSF51621">
    <property type="entry name" value="Phosphoenolpyruvate/pyruvate domain"/>
    <property type="match status" value="1"/>
</dbReference>
<dbReference type="Proteomes" id="UP000215158">
    <property type="component" value="Chromosome 2"/>
</dbReference>
<evidence type="ECO:0000313" key="7">
    <source>
        <dbReference type="EMBL" id="ASW02422.1"/>
    </source>
</evidence>
<dbReference type="GO" id="GO:0000287">
    <property type="term" value="F:magnesium ion binding"/>
    <property type="evidence" value="ECO:0007669"/>
    <property type="project" value="TreeGrafter"/>
</dbReference>
<dbReference type="PIRSF" id="PIRSF015582">
    <property type="entry name" value="Cit_lyase_B"/>
    <property type="match status" value="1"/>
</dbReference>
<comment type="cofactor">
    <cofactor evidence="1">
        <name>Mg(2+)</name>
        <dbReference type="ChEBI" id="CHEBI:18420"/>
    </cofactor>
</comment>
<evidence type="ECO:0000256" key="2">
    <source>
        <dbReference type="ARBA" id="ARBA00022723"/>
    </source>
</evidence>
<dbReference type="AlphaFoldDB" id="A0A248VV88"/>
<name>A0A248VV88_9BURK</name>
<feature type="domain" description="HpcH/HpaI aldolase/citrate lyase" evidence="6">
    <location>
        <begin position="2"/>
        <end position="219"/>
    </location>
</feature>
<evidence type="ECO:0000256" key="5">
    <source>
        <dbReference type="PIRSR" id="PIRSR015582-2"/>
    </source>
</evidence>
<evidence type="ECO:0000313" key="8">
    <source>
        <dbReference type="Proteomes" id="UP000215158"/>
    </source>
</evidence>
<feature type="binding site" evidence="4">
    <location>
        <position position="125"/>
    </location>
    <ligand>
        <name>substrate</name>
    </ligand>
</feature>
<dbReference type="PANTHER" id="PTHR32308:SF10">
    <property type="entry name" value="CITRATE LYASE SUBUNIT BETA"/>
    <property type="match status" value="1"/>
</dbReference>
<dbReference type="Pfam" id="PF03328">
    <property type="entry name" value="HpcH_HpaI"/>
    <property type="match status" value="1"/>
</dbReference>
<dbReference type="OrthoDB" id="348111at2"/>
<feature type="binding site" evidence="5">
    <location>
        <position position="152"/>
    </location>
    <ligand>
        <name>Mg(2+)</name>
        <dbReference type="ChEBI" id="CHEBI:18420"/>
    </ligand>
</feature>
<feature type="binding site" evidence="4">
    <location>
        <position position="63"/>
    </location>
    <ligand>
        <name>substrate</name>
    </ligand>
</feature>
<evidence type="ECO:0000256" key="3">
    <source>
        <dbReference type="ARBA" id="ARBA00022842"/>
    </source>
</evidence>
<dbReference type="InterPro" id="IPR040442">
    <property type="entry name" value="Pyrv_kinase-like_dom_sf"/>
</dbReference>
<dbReference type="InterPro" id="IPR015813">
    <property type="entry name" value="Pyrv/PenolPyrv_kinase-like_dom"/>
</dbReference>
<dbReference type="InterPro" id="IPR005000">
    <property type="entry name" value="Aldolase/citrate-lyase_domain"/>
</dbReference>
<dbReference type="KEGG" id="parb:CJU94_30525"/>
<keyword evidence="3 5" id="KW-0460">Magnesium</keyword>
<evidence type="ECO:0000256" key="1">
    <source>
        <dbReference type="ARBA" id="ARBA00001946"/>
    </source>
</evidence>
<reference evidence="7 8" key="1">
    <citation type="submission" date="2017-08" db="EMBL/GenBank/DDBJ databases">
        <title>Identification and genetic characteristics of simultaneous BTEX- and naphthalene-degrading Paraburkholderia sp. BN5 isolated from petroleum-contaminated soil.</title>
        <authorList>
            <person name="Lee Y."/>
            <person name="Jeon C.O."/>
        </authorList>
    </citation>
    <scope>NUCLEOTIDE SEQUENCE [LARGE SCALE GENOMIC DNA]</scope>
    <source>
        <strain evidence="7 8">BN5</strain>
    </source>
</reference>
<keyword evidence="2 5" id="KW-0479">Metal-binding</keyword>
<gene>
    <name evidence="7" type="ORF">CJU94_30525</name>
</gene>
<keyword evidence="8" id="KW-1185">Reference proteome</keyword>
<evidence type="ECO:0000259" key="6">
    <source>
        <dbReference type="Pfam" id="PF03328"/>
    </source>
</evidence>
<sequence>MRSKLFVPACRPDFFDKAAASDADALSIDLEDSVAERDKTRAREAAAAWLANIGSVEKTIIVRANGIGTPHFEADLRAVVRQGLDIVNVPKIESAEDVRKIDILLEELEARAGLTRRVLLLANIESPKGLRLAAEIALASDRVMGLQIGYGDLFEPIGVERHQRAALDHVMLKVRFAAAEAGIDAYDGAFARVADLAGFAQEAGRARAMGFAGKTCVHPRQIAEANRAFGPSAEQIAFARRVVEAWDAALARGHGAVSVDGVMIDQPYATRAAQLCAMAEAN</sequence>
<dbReference type="PANTHER" id="PTHR32308">
    <property type="entry name" value="LYASE BETA SUBUNIT, PUTATIVE (AFU_ORTHOLOGUE AFUA_4G13030)-RELATED"/>
    <property type="match status" value="1"/>
</dbReference>
<feature type="binding site" evidence="5">
    <location>
        <position position="125"/>
    </location>
    <ligand>
        <name>Mg(2+)</name>
        <dbReference type="ChEBI" id="CHEBI:18420"/>
    </ligand>
</feature>
<dbReference type="Gene3D" id="3.20.20.60">
    <property type="entry name" value="Phosphoenolpyruvate-binding domains"/>
    <property type="match status" value="1"/>
</dbReference>
<accession>A0A248VV88</accession>
<dbReference type="EMBL" id="CP022990">
    <property type="protein sequence ID" value="ASW02422.1"/>
    <property type="molecule type" value="Genomic_DNA"/>
</dbReference>